<reference evidence="4" key="2">
    <citation type="submission" date="2021-04" db="EMBL/GenBank/DDBJ databases">
        <authorList>
            <person name="Gilroy R."/>
        </authorList>
    </citation>
    <scope>NUCLEOTIDE SEQUENCE</scope>
    <source>
        <strain evidence="4">1719</strain>
    </source>
</reference>
<name>A0A9D1W987_9SPHI</name>
<proteinExistence type="predicted"/>
<reference evidence="4" key="1">
    <citation type="journal article" date="2021" name="PeerJ">
        <title>Extensive microbial diversity within the chicken gut microbiome revealed by metagenomics and culture.</title>
        <authorList>
            <person name="Gilroy R."/>
            <person name="Ravi A."/>
            <person name="Getino M."/>
            <person name="Pursley I."/>
            <person name="Horton D.L."/>
            <person name="Alikhan N.F."/>
            <person name="Baker D."/>
            <person name="Gharbi K."/>
            <person name="Hall N."/>
            <person name="Watson M."/>
            <person name="Adriaenssens E.M."/>
            <person name="Foster-Nyarko E."/>
            <person name="Jarju S."/>
            <person name="Secka A."/>
            <person name="Antonio M."/>
            <person name="Oren A."/>
            <person name="Chaudhuri R.R."/>
            <person name="La Ragione R."/>
            <person name="Hildebrand F."/>
            <person name="Pallen M.J."/>
        </authorList>
    </citation>
    <scope>NUCLEOTIDE SEQUENCE</scope>
    <source>
        <strain evidence="4">1719</strain>
    </source>
</reference>
<dbReference type="InterPro" id="IPR004161">
    <property type="entry name" value="EFTu-like_2"/>
</dbReference>
<evidence type="ECO:0000256" key="1">
    <source>
        <dbReference type="ARBA" id="ARBA00022490"/>
    </source>
</evidence>
<evidence type="ECO:0000313" key="4">
    <source>
        <dbReference type="EMBL" id="HIX54739.1"/>
    </source>
</evidence>
<dbReference type="SUPFAM" id="SSF50447">
    <property type="entry name" value="Translation proteins"/>
    <property type="match status" value="1"/>
</dbReference>
<gene>
    <name evidence="4" type="ORF">H9853_06915</name>
</gene>
<dbReference type="EMBL" id="DXEZ01000192">
    <property type="protein sequence ID" value="HIX54739.1"/>
    <property type="molecule type" value="Genomic_DNA"/>
</dbReference>
<dbReference type="GO" id="GO:0003746">
    <property type="term" value="F:translation elongation factor activity"/>
    <property type="evidence" value="ECO:0007669"/>
    <property type="project" value="TreeGrafter"/>
</dbReference>
<evidence type="ECO:0000313" key="5">
    <source>
        <dbReference type="Proteomes" id="UP000824156"/>
    </source>
</evidence>
<organism evidence="4 5">
    <name type="scientific">Candidatus Sphingobacterium stercoripullorum</name>
    <dbReference type="NCBI Taxonomy" id="2838759"/>
    <lineage>
        <taxon>Bacteria</taxon>
        <taxon>Pseudomonadati</taxon>
        <taxon>Bacteroidota</taxon>
        <taxon>Sphingobacteriia</taxon>
        <taxon>Sphingobacteriales</taxon>
        <taxon>Sphingobacteriaceae</taxon>
        <taxon>Sphingobacterium</taxon>
    </lineage>
</organism>
<protein>
    <recommendedName>
        <fullName evidence="3">Translation elongation factor EFTu-like domain-containing protein</fullName>
    </recommendedName>
</protein>
<dbReference type="Gene3D" id="2.40.30.10">
    <property type="entry name" value="Translation factors"/>
    <property type="match status" value="1"/>
</dbReference>
<keyword evidence="1" id="KW-0963">Cytoplasm</keyword>
<dbReference type="PANTHER" id="PTHR43721:SF22">
    <property type="entry name" value="ELONGATION FACTOR TU, MITOCHONDRIAL"/>
    <property type="match status" value="1"/>
</dbReference>
<dbReference type="PANTHER" id="PTHR43721">
    <property type="entry name" value="ELONGATION FACTOR TU-RELATED"/>
    <property type="match status" value="1"/>
</dbReference>
<dbReference type="AlphaFoldDB" id="A0A9D1W987"/>
<dbReference type="Pfam" id="PF03144">
    <property type="entry name" value="GTP_EFTU_D2"/>
    <property type="match status" value="1"/>
</dbReference>
<dbReference type="InterPro" id="IPR050055">
    <property type="entry name" value="EF-Tu_GTPase"/>
</dbReference>
<keyword evidence="2" id="KW-0547">Nucleotide-binding</keyword>
<feature type="domain" description="Translation elongation factor EFTu-like" evidence="3">
    <location>
        <begin position="265"/>
        <end position="336"/>
    </location>
</feature>
<evidence type="ECO:0000256" key="2">
    <source>
        <dbReference type="ARBA" id="ARBA00023134"/>
    </source>
</evidence>
<sequence>MKELLKIVNNNIADLTKDISQTESNFYENTQQYRDQKYGKSEFHEKYNSKSYYFNLNLFEGKSQLLIPSFSNDYGLRPQTSINYNSTGMKVLKNNYPVTEIDSVSQYTVQCEIQNRGDLSVPAANVEFFVAPRYKLNNLDVSVENTKYKPVRENGRTSLTSITTVISGEVKKGTLRALDYVNVICNDTIINTRIDKVSIQSFTEVLDVPAANTGDKVILELTTSIQNGNSIQKASRIVGDDPTTKMDRETFRLVVQDIYSITGRGTVVTGIVEKGEVSIGDVVNLTRNGALIESLTSITGFEMFKKKVNKASAGDMVGILFRGVTKDLFKKGDVLTKESKSVDRIVTLPKPEDLADFEFLEKTSIYIPPIGNAIAEFSFDASRFEGKGAIFCCRVFSLMPIDIPDNFDSLDAKINRYVGVYEVQ</sequence>
<dbReference type="Proteomes" id="UP000824156">
    <property type="component" value="Unassembled WGS sequence"/>
</dbReference>
<keyword evidence="2" id="KW-0342">GTP-binding</keyword>
<dbReference type="InterPro" id="IPR009000">
    <property type="entry name" value="Transl_B-barrel_sf"/>
</dbReference>
<comment type="caution">
    <text evidence="4">The sequence shown here is derived from an EMBL/GenBank/DDBJ whole genome shotgun (WGS) entry which is preliminary data.</text>
</comment>
<accession>A0A9D1W987</accession>
<evidence type="ECO:0000259" key="3">
    <source>
        <dbReference type="Pfam" id="PF03144"/>
    </source>
</evidence>
<dbReference type="GO" id="GO:0005525">
    <property type="term" value="F:GTP binding"/>
    <property type="evidence" value="ECO:0007669"/>
    <property type="project" value="UniProtKB-KW"/>
</dbReference>